<keyword evidence="3" id="KW-0479">Metal-binding</keyword>
<keyword evidence="9" id="KW-1185">Reference proteome</keyword>
<gene>
    <name evidence="8" type="ORF">GRI39_02265</name>
</gene>
<keyword evidence="4 7" id="KW-0547">Nucleotide-binding</keyword>
<dbReference type="PROSITE" id="PS01012">
    <property type="entry name" value="FOLYLPOLYGLU_SYNT_2"/>
    <property type="match status" value="1"/>
</dbReference>
<dbReference type="GO" id="GO:0008841">
    <property type="term" value="F:dihydrofolate synthase activity"/>
    <property type="evidence" value="ECO:0007669"/>
    <property type="project" value="TreeGrafter"/>
</dbReference>
<dbReference type="EMBL" id="WTYQ01000001">
    <property type="protein sequence ID" value="MXP24870.1"/>
    <property type="molecule type" value="Genomic_DNA"/>
</dbReference>
<comment type="similarity">
    <text evidence="1 7">Belongs to the folylpolyglutamate synthase family.</text>
</comment>
<accession>A0A845A3V8</accession>
<dbReference type="InterPro" id="IPR018109">
    <property type="entry name" value="Folylpolyglutamate_synth_CS"/>
</dbReference>
<keyword evidence="5 7" id="KW-0067">ATP-binding</keyword>
<evidence type="ECO:0000313" key="9">
    <source>
        <dbReference type="Proteomes" id="UP000460561"/>
    </source>
</evidence>
<evidence type="ECO:0000313" key="8">
    <source>
        <dbReference type="EMBL" id="MXP24870.1"/>
    </source>
</evidence>
<dbReference type="SUPFAM" id="SSF53244">
    <property type="entry name" value="MurD-like peptide ligases, peptide-binding domain"/>
    <property type="match status" value="1"/>
</dbReference>
<dbReference type="PIRSF" id="PIRSF001563">
    <property type="entry name" value="Folylpolyglu_synth"/>
    <property type="match status" value="1"/>
</dbReference>
<dbReference type="InterPro" id="IPR001645">
    <property type="entry name" value="Folylpolyglutamate_synth"/>
</dbReference>
<evidence type="ECO:0000256" key="7">
    <source>
        <dbReference type="PIRNR" id="PIRNR001563"/>
    </source>
</evidence>
<proteinExistence type="inferred from homology"/>
<dbReference type="NCBIfam" id="TIGR01499">
    <property type="entry name" value="folC"/>
    <property type="match status" value="1"/>
</dbReference>
<dbReference type="InterPro" id="IPR036565">
    <property type="entry name" value="Mur-like_cat_sf"/>
</dbReference>
<dbReference type="PANTHER" id="PTHR11136:SF0">
    <property type="entry name" value="DIHYDROFOLATE SYNTHETASE-RELATED"/>
    <property type="match status" value="1"/>
</dbReference>
<dbReference type="PROSITE" id="PS01011">
    <property type="entry name" value="FOLYLPOLYGLU_SYNT_1"/>
    <property type="match status" value="1"/>
</dbReference>
<sequence length="432" mass="46324">MKDFATSESPAVQAQLDRLAALTLPQGRFGLETITEILERLDNPQKRLPPVFHVAGTNGKGSTCTYLRMILEAEGLTVHSATKPHLVRYNERIRLAGHLIEDQMLADLLKEVLDTAEDLHPSFFEVTTAAIFLAFSRVPADVCVIEVGLGGRFDATNVLEHPAACGIATLGIDHEAFLLRPEEGTPESPLARIAFEKAGIARPGVPLVTQSYPEAARLEVERIAGLAGAPLHVRGEDWWANIGETIEYRDRFGTLTLPLPPHMPGVHQADNAALAVSMLRHQDRVSVNATSIAEGIRAARWPARLQKLSSGPLTQYAGAREVWLDGGHNPDAGQAIARHFKARPLHLVIGMLDNKDPQALIEPLAGSLLSLTAVPIEGSPHHPAEAFGDTARSAPDIATALANLPADGVPVLIGGSLYLAGKVLKANGELPD</sequence>
<keyword evidence="6" id="KW-0460">Magnesium</keyword>
<evidence type="ECO:0000256" key="1">
    <source>
        <dbReference type="ARBA" id="ARBA00008276"/>
    </source>
</evidence>
<evidence type="ECO:0000256" key="6">
    <source>
        <dbReference type="ARBA" id="ARBA00022842"/>
    </source>
</evidence>
<dbReference type="GO" id="GO:0046872">
    <property type="term" value="F:metal ion binding"/>
    <property type="evidence" value="ECO:0007669"/>
    <property type="project" value="UniProtKB-KW"/>
</dbReference>
<dbReference type="SUPFAM" id="SSF53623">
    <property type="entry name" value="MurD-like peptide ligases, catalytic domain"/>
    <property type="match status" value="1"/>
</dbReference>
<evidence type="ECO:0000256" key="5">
    <source>
        <dbReference type="ARBA" id="ARBA00022840"/>
    </source>
</evidence>
<dbReference type="GO" id="GO:0005524">
    <property type="term" value="F:ATP binding"/>
    <property type="evidence" value="ECO:0007669"/>
    <property type="project" value="UniProtKB-KW"/>
</dbReference>
<name>A0A845A3V8_9SPHN</name>
<dbReference type="InterPro" id="IPR036615">
    <property type="entry name" value="Mur_ligase_C_dom_sf"/>
</dbReference>
<dbReference type="PANTHER" id="PTHR11136">
    <property type="entry name" value="FOLYLPOLYGLUTAMATE SYNTHASE-RELATED"/>
    <property type="match status" value="1"/>
</dbReference>
<dbReference type="AlphaFoldDB" id="A0A845A3V8"/>
<dbReference type="RefSeq" id="WP_160738060.1">
    <property type="nucleotide sequence ID" value="NZ_WTYQ01000001.1"/>
</dbReference>
<dbReference type="Gene3D" id="3.90.190.20">
    <property type="entry name" value="Mur ligase, C-terminal domain"/>
    <property type="match status" value="1"/>
</dbReference>
<dbReference type="GO" id="GO:0005737">
    <property type="term" value="C:cytoplasm"/>
    <property type="evidence" value="ECO:0007669"/>
    <property type="project" value="TreeGrafter"/>
</dbReference>
<dbReference type="GO" id="GO:0004326">
    <property type="term" value="F:tetrahydrofolylpolyglutamate synthase activity"/>
    <property type="evidence" value="ECO:0007669"/>
    <property type="project" value="InterPro"/>
</dbReference>
<organism evidence="8 9">
    <name type="scientific">Altericroceibacterium indicum</name>
    <dbReference type="NCBI Taxonomy" id="374177"/>
    <lineage>
        <taxon>Bacteria</taxon>
        <taxon>Pseudomonadati</taxon>
        <taxon>Pseudomonadota</taxon>
        <taxon>Alphaproteobacteria</taxon>
        <taxon>Sphingomonadales</taxon>
        <taxon>Erythrobacteraceae</taxon>
        <taxon>Altericroceibacterium</taxon>
    </lineage>
</organism>
<dbReference type="Proteomes" id="UP000460561">
    <property type="component" value="Unassembled WGS sequence"/>
</dbReference>
<protein>
    <submittedName>
        <fullName evidence="8">Bifunctional folylpolyglutamate synthase/dihydrofolate synthase</fullName>
    </submittedName>
</protein>
<evidence type="ECO:0000256" key="4">
    <source>
        <dbReference type="ARBA" id="ARBA00022741"/>
    </source>
</evidence>
<keyword evidence="2 7" id="KW-0436">Ligase</keyword>
<dbReference type="OrthoDB" id="9809356at2"/>
<evidence type="ECO:0000256" key="3">
    <source>
        <dbReference type="ARBA" id="ARBA00022723"/>
    </source>
</evidence>
<reference evidence="8 9" key="1">
    <citation type="submission" date="2019-12" db="EMBL/GenBank/DDBJ databases">
        <title>Genomic-based taxomic classification of the family Erythrobacteraceae.</title>
        <authorList>
            <person name="Xu L."/>
        </authorList>
    </citation>
    <scope>NUCLEOTIDE SEQUENCE [LARGE SCALE GENOMIC DNA]</scope>
    <source>
        <strain evidence="8 9">DSM 18604</strain>
    </source>
</reference>
<comment type="caution">
    <text evidence="8">The sequence shown here is derived from an EMBL/GenBank/DDBJ whole genome shotgun (WGS) entry which is preliminary data.</text>
</comment>
<evidence type="ECO:0000256" key="2">
    <source>
        <dbReference type="ARBA" id="ARBA00022598"/>
    </source>
</evidence>
<dbReference type="Gene3D" id="3.40.1190.10">
    <property type="entry name" value="Mur-like, catalytic domain"/>
    <property type="match status" value="1"/>
</dbReference>